<dbReference type="InterPro" id="IPR000086">
    <property type="entry name" value="NUDIX_hydrolase_dom"/>
</dbReference>
<evidence type="ECO:0000313" key="2">
    <source>
        <dbReference type="EMBL" id="QCI66087.1"/>
    </source>
</evidence>
<dbReference type="OrthoDB" id="9806849at2"/>
<feature type="domain" description="Nudix hydrolase" evidence="1">
    <location>
        <begin position="86"/>
        <end position="232"/>
    </location>
</feature>
<dbReference type="Proteomes" id="UP000298781">
    <property type="component" value="Chromosome"/>
</dbReference>
<gene>
    <name evidence="2" type="ORF">E8M01_18855</name>
</gene>
<keyword evidence="2" id="KW-0378">Hydrolase</keyword>
<dbReference type="InterPro" id="IPR015797">
    <property type="entry name" value="NUDIX_hydrolase-like_dom_sf"/>
</dbReference>
<evidence type="ECO:0000313" key="3">
    <source>
        <dbReference type="Proteomes" id="UP000298781"/>
    </source>
</evidence>
<dbReference type="GO" id="GO:0016787">
    <property type="term" value="F:hydrolase activity"/>
    <property type="evidence" value="ECO:0007669"/>
    <property type="project" value="UniProtKB-KW"/>
</dbReference>
<name>A0A4D7BDR0_9HYPH</name>
<proteinExistence type="predicted"/>
<accession>A0A4D7BDR0</accession>
<dbReference type="AlphaFoldDB" id="A0A4D7BDR0"/>
<dbReference type="KEGG" id="pstg:E8M01_18855"/>
<dbReference type="RefSeq" id="WP_136961533.1">
    <property type="nucleotide sequence ID" value="NZ_CP039690.1"/>
</dbReference>
<dbReference type="Gene3D" id="3.90.79.10">
    <property type="entry name" value="Nucleoside Triphosphate Pyrophosphohydrolase"/>
    <property type="match status" value="1"/>
</dbReference>
<dbReference type="EMBL" id="CP039690">
    <property type="protein sequence ID" value="QCI66087.1"/>
    <property type="molecule type" value="Genomic_DNA"/>
</dbReference>
<protein>
    <submittedName>
        <fullName evidence="2">NUDIX hydrolase</fullName>
    </submittedName>
</protein>
<evidence type="ECO:0000259" key="1">
    <source>
        <dbReference type="PROSITE" id="PS51462"/>
    </source>
</evidence>
<organism evidence="2 3">
    <name type="scientific">Phreatobacter stygius</name>
    <dbReference type="NCBI Taxonomy" id="1940610"/>
    <lineage>
        <taxon>Bacteria</taxon>
        <taxon>Pseudomonadati</taxon>
        <taxon>Pseudomonadota</taxon>
        <taxon>Alphaproteobacteria</taxon>
        <taxon>Hyphomicrobiales</taxon>
        <taxon>Phreatobacteraceae</taxon>
        <taxon>Phreatobacter</taxon>
    </lineage>
</organism>
<dbReference type="SUPFAM" id="SSF55811">
    <property type="entry name" value="Nudix"/>
    <property type="match status" value="1"/>
</dbReference>
<keyword evidence="3" id="KW-1185">Reference proteome</keyword>
<dbReference type="PROSITE" id="PS51462">
    <property type="entry name" value="NUDIX"/>
    <property type="match status" value="1"/>
</dbReference>
<reference evidence="2 3" key="1">
    <citation type="submission" date="2019-04" db="EMBL/GenBank/DDBJ databases">
        <title>Phreatobacter aquaticus sp. nov.</title>
        <authorList>
            <person name="Choi A."/>
        </authorList>
    </citation>
    <scope>NUCLEOTIDE SEQUENCE [LARGE SCALE GENOMIC DNA]</scope>
    <source>
        <strain evidence="2 3">KCTC 52518</strain>
    </source>
</reference>
<sequence>MTAPFRFIRTLETEVSPARWTYAETHAEAIRSAWRRWTADQPAMFNGRVLLLVEGAAEGDLFRGRYIAVDFAEFLHFMRLGQADGSTRNAFALAGLTSADDCLLMGVMAAHTANAGKIYFPGGTPDLSDVVDGRVDLEGSLRRELTEETGLGLDEVTIEAGFWLYEDDKRLAFLKVVRSGLDAEPLRALILDRIGRDEKPELADIHVVRSRADLRPDLMPAFQLAYAEWWLARRGAGRTG</sequence>